<accession>A0A0G1PCP6</accession>
<protein>
    <submittedName>
        <fullName evidence="2">Uncharacterized protein</fullName>
    </submittedName>
</protein>
<evidence type="ECO:0000313" key="2">
    <source>
        <dbReference type="EMBL" id="KKU03168.1"/>
    </source>
</evidence>
<sequence>MINLLVRDKGLAEIEQKYKGRVQAVTVAVAVVYLLAVAASAGWWVWVTGRNVKAVKERDKLIQQLGQQAATEAVVRQAAARVEIVESALAGPKWGPVLARALQEAQKQGLEIVGWQERVVTVRGTNLQTLESFANGLEVKSVTKKSDGVWVQEVVWK</sequence>
<gene>
    <name evidence="2" type="ORF">UX05_C0003G0007</name>
</gene>
<keyword evidence="1" id="KW-1133">Transmembrane helix</keyword>
<evidence type="ECO:0000256" key="1">
    <source>
        <dbReference type="SAM" id="Phobius"/>
    </source>
</evidence>
<comment type="caution">
    <text evidence="2">The sequence shown here is derived from an EMBL/GenBank/DDBJ whole genome shotgun (WGS) entry which is preliminary data.</text>
</comment>
<dbReference type="AlphaFoldDB" id="A0A0G1PCP6"/>
<keyword evidence="1" id="KW-0472">Membrane</keyword>
<keyword evidence="1" id="KW-0812">Transmembrane</keyword>
<organism evidence="2 3">
    <name type="scientific">Candidatus Amesbacteria bacterium GW2011_GWC2_45_19</name>
    <dbReference type="NCBI Taxonomy" id="1618366"/>
    <lineage>
        <taxon>Bacteria</taxon>
        <taxon>Candidatus Amesiibacteriota</taxon>
    </lineage>
</organism>
<feature type="transmembrane region" description="Helical" evidence="1">
    <location>
        <begin position="24"/>
        <end position="46"/>
    </location>
</feature>
<reference evidence="2 3" key="1">
    <citation type="journal article" date="2015" name="Nature">
        <title>rRNA introns, odd ribosomes, and small enigmatic genomes across a large radiation of phyla.</title>
        <authorList>
            <person name="Brown C.T."/>
            <person name="Hug L.A."/>
            <person name="Thomas B.C."/>
            <person name="Sharon I."/>
            <person name="Castelle C.J."/>
            <person name="Singh A."/>
            <person name="Wilkins M.J."/>
            <person name="Williams K.H."/>
            <person name="Banfield J.F."/>
        </authorList>
    </citation>
    <scope>NUCLEOTIDE SEQUENCE [LARGE SCALE GENOMIC DNA]</scope>
</reference>
<evidence type="ECO:0000313" key="3">
    <source>
        <dbReference type="Proteomes" id="UP000034264"/>
    </source>
</evidence>
<dbReference type="Proteomes" id="UP000034264">
    <property type="component" value="Unassembled WGS sequence"/>
</dbReference>
<dbReference type="EMBL" id="LCKS01000003">
    <property type="protein sequence ID" value="KKU03168.1"/>
    <property type="molecule type" value="Genomic_DNA"/>
</dbReference>
<name>A0A0G1PCP6_9BACT</name>
<proteinExistence type="predicted"/>